<keyword evidence="2" id="KW-1185">Reference proteome</keyword>
<name>A0AAE0KZE6_9CHLO</name>
<feature type="non-terminal residue" evidence="1">
    <location>
        <position position="261"/>
    </location>
</feature>
<dbReference type="SUPFAM" id="SSF101447">
    <property type="entry name" value="Formin homology 2 domain (FH2 domain)"/>
    <property type="match status" value="1"/>
</dbReference>
<evidence type="ECO:0000313" key="2">
    <source>
        <dbReference type="Proteomes" id="UP001190700"/>
    </source>
</evidence>
<gene>
    <name evidence="1" type="ORF">CYMTET_25081</name>
</gene>
<feature type="non-terminal residue" evidence="1">
    <location>
        <position position="1"/>
    </location>
</feature>
<accession>A0AAE0KZE6</accession>
<protein>
    <submittedName>
        <fullName evidence="1">Uncharacterized protein</fullName>
    </submittedName>
</protein>
<reference evidence="1 2" key="1">
    <citation type="journal article" date="2015" name="Genome Biol. Evol.">
        <title>Comparative Genomics of a Bacterivorous Green Alga Reveals Evolutionary Causalities and Consequences of Phago-Mixotrophic Mode of Nutrition.</title>
        <authorList>
            <person name="Burns J.A."/>
            <person name="Paasch A."/>
            <person name="Narechania A."/>
            <person name="Kim E."/>
        </authorList>
    </citation>
    <scope>NUCLEOTIDE SEQUENCE [LARGE SCALE GENOMIC DNA]</scope>
    <source>
        <strain evidence="1 2">PLY_AMNH</strain>
    </source>
</reference>
<evidence type="ECO:0000313" key="1">
    <source>
        <dbReference type="EMBL" id="KAK3266282.1"/>
    </source>
</evidence>
<organism evidence="1 2">
    <name type="scientific">Cymbomonas tetramitiformis</name>
    <dbReference type="NCBI Taxonomy" id="36881"/>
    <lineage>
        <taxon>Eukaryota</taxon>
        <taxon>Viridiplantae</taxon>
        <taxon>Chlorophyta</taxon>
        <taxon>Pyramimonadophyceae</taxon>
        <taxon>Pyramimonadales</taxon>
        <taxon>Pyramimonadaceae</taxon>
        <taxon>Cymbomonas</taxon>
    </lineage>
</organism>
<dbReference type="AlphaFoldDB" id="A0AAE0KZE6"/>
<dbReference type="Proteomes" id="UP001190700">
    <property type="component" value="Unassembled WGS sequence"/>
</dbReference>
<comment type="caution">
    <text evidence="1">The sequence shown here is derived from an EMBL/GenBank/DDBJ whole genome shotgun (WGS) entry which is preliminary data.</text>
</comment>
<sequence>VLQRPLAEDTPIEIIQQLHSPPPPSPPPPPPPPLPLTRDLFVLKVIHSGSVDWVVEGGGTGDDIGRDIAMITHSDIYISGYFDSETATFGNTTLTRLGWWDMLLLKMDLETREVTWGIVGGGRGPDYAHAVVPRTPLPECIWPVPEGCGSLYVTGSFWDEATFGKYVLNAHSTSRRVDTDLFVLEVDVLSGEVLWAVSSGGSLTDRGYAAATVRRAGGSGNDARDGAVFITGPFKSWDGKFGRSTETPLATNGGSDLFVMK</sequence>
<proteinExistence type="predicted"/>
<dbReference type="EMBL" id="LGRX02013270">
    <property type="protein sequence ID" value="KAK3266282.1"/>
    <property type="molecule type" value="Genomic_DNA"/>
</dbReference>